<dbReference type="PANTHER" id="PTHR45866:SF1">
    <property type="entry name" value="DNA GYRASE SUBUNIT B, MITOCHONDRIAL"/>
    <property type="match status" value="1"/>
</dbReference>
<keyword evidence="5" id="KW-0067">ATP-binding</keyword>
<evidence type="ECO:0000256" key="4">
    <source>
        <dbReference type="ARBA" id="ARBA00022741"/>
    </source>
</evidence>
<dbReference type="SUPFAM" id="SSF55874">
    <property type="entry name" value="ATPase domain of HSP90 chaperone/DNA topoisomerase II/histidine kinase"/>
    <property type="match status" value="1"/>
</dbReference>
<evidence type="ECO:0000256" key="8">
    <source>
        <dbReference type="ARBA" id="ARBA00023235"/>
    </source>
</evidence>
<dbReference type="Pfam" id="PF00204">
    <property type="entry name" value="DNA_gyraseB"/>
    <property type="match status" value="1"/>
</dbReference>
<dbReference type="InterPro" id="IPR013506">
    <property type="entry name" value="Topo_IIA_bsu_dom2"/>
</dbReference>
<dbReference type="PANTHER" id="PTHR45866">
    <property type="entry name" value="DNA GYRASE/TOPOISOMERASE SUBUNIT B"/>
    <property type="match status" value="1"/>
</dbReference>
<accession>A0ABV9KXS9</accession>
<keyword evidence="4" id="KW-0547">Nucleotide-binding</keyword>
<dbReference type="Gene3D" id="3.30.230.10">
    <property type="match status" value="1"/>
</dbReference>
<evidence type="ECO:0000256" key="1">
    <source>
        <dbReference type="ARBA" id="ARBA00000185"/>
    </source>
</evidence>
<proteinExistence type="inferred from homology"/>
<evidence type="ECO:0000256" key="2">
    <source>
        <dbReference type="ARBA" id="ARBA00010708"/>
    </source>
</evidence>
<comment type="similarity">
    <text evidence="2">Belongs to the type II topoisomerase GyrB family.</text>
</comment>
<evidence type="ECO:0000259" key="9">
    <source>
        <dbReference type="Pfam" id="PF00204"/>
    </source>
</evidence>
<dbReference type="EMBL" id="JBHSGN010000083">
    <property type="protein sequence ID" value="MFC4674882.1"/>
    <property type="molecule type" value="Genomic_DNA"/>
</dbReference>
<evidence type="ECO:0000256" key="5">
    <source>
        <dbReference type="ARBA" id="ARBA00022840"/>
    </source>
</evidence>
<evidence type="ECO:0000256" key="7">
    <source>
        <dbReference type="ARBA" id="ARBA00023125"/>
    </source>
</evidence>
<evidence type="ECO:0000256" key="3">
    <source>
        <dbReference type="ARBA" id="ARBA00012895"/>
    </source>
</evidence>
<dbReference type="Proteomes" id="UP001596023">
    <property type="component" value="Unassembled WGS sequence"/>
</dbReference>
<keyword evidence="7" id="KW-0238">DNA-binding</keyword>
<evidence type="ECO:0000256" key="6">
    <source>
        <dbReference type="ARBA" id="ARBA00023029"/>
    </source>
</evidence>
<dbReference type="InterPro" id="IPR014721">
    <property type="entry name" value="Ribsml_uS5_D2-typ_fold_subgr"/>
</dbReference>
<dbReference type="EC" id="5.6.2.2" evidence="3"/>
<evidence type="ECO:0000313" key="11">
    <source>
        <dbReference type="Proteomes" id="UP001596023"/>
    </source>
</evidence>
<sequence>MMENQFKETNMGEASLIESIRLRPAMYTGSTEGKGICTMIEHFILDLMSSAKMEEVDIELASDGTVHITSSAIDVDSLIKKLGLLKKAGNPGTQKNILDLAVILGLSRSAKIEVYNGGKIHTLLSQNNLFEISIEEGYLREDLIIDFIPDSEIFKTTDIDFEYLCSVFRKTACLNPQIRINFSDNLHNDFQQCIFHYPKGIFHRMDLLIMERSVNEPSFRLDIEKEHNGFQYKISIALPDYTATAYIQSFAGDTETYNHGSLVDGVKKGIIRFIRDYTDQEVCTDNSGLILIASVSGMQLTYGGSLKIRLEQPEIEKAAEEIVYKELTDYMESDREKVRKFAERFKDKVN</sequence>
<reference evidence="11" key="1">
    <citation type="journal article" date="2019" name="Int. J. Syst. Evol. Microbiol.">
        <title>The Global Catalogue of Microorganisms (GCM) 10K type strain sequencing project: providing services to taxonomists for standard genome sequencing and annotation.</title>
        <authorList>
            <consortium name="The Broad Institute Genomics Platform"/>
            <consortium name="The Broad Institute Genome Sequencing Center for Infectious Disease"/>
            <person name="Wu L."/>
            <person name="Ma J."/>
        </authorList>
    </citation>
    <scope>NUCLEOTIDE SEQUENCE [LARGE SCALE GENOMIC DNA]</scope>
    <source>
        <strain evidence="11">CCUG 66188</strain>
    </source>
</reference>
<dbReference type="Gene3D" id="3.30.565.10">
    <property type="entry name" value="Histidine kinase-like ATPase, C-terminal domain"/>
    <property type="match status" value="1"/>
</dbReference>
<keyword evidence="11" id="KW-1185">Reference proteome</keyword>
<comment type="catalytic activity">
    <reaction evidence="1">
        <text>ATP-dependent breakage, passage and rejoining of double-stranded DNA.</text>
        <dbReference type="EC" id="5.6.2.2"/>
    </reaction>
</comment>
<organism evidence="10 11">
    <name type="scientific">Dysgonomonas termitidis</name>
    <dbReference type="NCBI Taxonomy" id="1516126"/>
    <lineage>
        <taxon>Bacteria</taxon>
        <taxon>Pseudomonadati</taxon>
        <taxon>Bacteroidota</taxon>
        <taxon>Bacteroidia</taxon>
        <taxon>Bacteroidales</taxon>
        <taxon>Dysgonomonadaceae</taxon>
        <taxon>Dysgonomonas</taxon>
    </lineage>
</organism>
<keyword evidence="8" id="KW-0413">Isomerase</keyword>
<dbReference type="InterPro" id="IPR036890">
    <property type="entry name" value="HATPase_C_sf"/>
</dbReference>
<protein>
    <recommendedName>
        <fullName evidence="3">DNA topoisomerase (ATP-hydrolyzing)</fullName>
        <ecNumber evidence="3">5.6.2.2</ecNumber>
    </recommendedName>
</protein>
<evidence type="ECO:0000313" key="10">
    <source>
        <dbReference type="EMBL" id="MFC4674882.1"/>
    </source>
</evidence>
<comment type="caution">
    <text evidence="10">The sequence shown here is derived from an EMBL/GenBank/DDBJ whole genome shotgun (WGS) entry which is preliminary data.</text>
</comment>
<feature type="domain" description="DNA topoisomerase type IIA subunit B" evidence="9">
    <location>
        <begin position="222"/>
        <end position="347"/>
    </location>
</feature>
<dbReference type="InterPro" id="IPR020568">
    <property type="entry name" value="Ribosomal_Su5_D2-typ_SF"/>
</dbReference>
<keyword evidence="6" id="KW-0799">Topoisomerase</keyword>
<name>A0ABV9KXS9_9BACT</name>
<gene>
    <name evidence="10" type="ORF">ACFO6W_14350</name>
</gene>
<dbReference type="SUPFAM" id="SSF54211">
    <property type="entry name" value="Ribosomal protein S5 domain 2-like"/>
    <property type="match status" value="1"/>
</dbReference>